<sequence length="417" mass="46666">MSSTRQLFRLPTDWLVASPLATYIDAFTRYLAERRHASKAIRKYLGCLAHFGRWMNQCQLNIERIDEDLVRRFLDDHLPRCDCARPVCRNRIELRAALGHLLLVLRAEAVIPEAAPGATPVDEELRRFDAHMDHVRGLAPTTRRLYLRTVRRLLREQFADRPVVISALTPEDLRRFVACQIKLYGSPGNAGPMISALRGYFRFRTACGDRVHGLIGVLAYPIKWKLASLPQTLSSAEVERLEAALGGDGRSAHRADAMVRCALDLGLRRGEVAGLSLDDIDWRAGTITLRRTKGRREDRLPLPAATARAIADYLRLERPQTDSRAVFVRHGTPCGRPIGPDCVGKTIRQAYARAGLPYTRAHLLRHTMASRLLAGGSSLKEVADVLRHRSLDTTLIYAKLDSRNLSAVALPWPGGEV</sequence>
<dbReference type="EMBL" id="FNNZ01000003">
    <property type="protein sequence ID" value="SDW33256.1"/>
    <property type="molecule type" value="Genomic_DNA"/>
</dbReference>
<evidence type="ECO:0000313" key="8">
    <source>
        <dbReference type="Proteomes" id="UP000198816"/>
    </source>
</evidence>
<dbReference type="Gene3D" id="1.10.443.10">
    <property type="entry name" value="Intergrase catalytic core"/>
    <property type="match status" value="1"/>
</dbReference>
<dbReference type="InterPro" id="IPR010998">
    <property type="entry name" value="Integrase_recombinase_N"/>
</dbReference>
<dbReference type="SUPFAM" id="SSF56349">
    <property type="entry name" value="DNA breaking-rejoining enzymes"/>
    <property type="match status" value="1"/>
</dbReference>
<evidence type="ECO:0000256" key="4">
    <source>
        <dbReference type="PROSITE-ProRule" id="PRU01248"/>
    </source>
</evidence>
<dbReference type="AlphaFoldDB" id="A0A1H2SNP4"/>
<dbReference type="RefSeq" id="WP_093028575.1">
    <property type="nucleotide sequence ID" value="NZ_FNNZ01000003.1"/>
</dbReference>
<dbReference type="Proteomes" id="UP000198816">
    <property type="component" value="Unassembled WGS sequence"/>
</dbReference>
<dbReference type="GO" id="GO:0006310">
    <property type="term" value="P:DNA recombination"/>
    <property type="evidence" value="ECO:0007669"/>
    <property type="project" value="UniProtKB-KW"/>
</dbReference>
<evidence type="ECO:0000256" key="1">
    <source>
        <dbReference type="ARBA" id="ARBA00022908"/>
    </source>
</evidence>
<dbReference type="PROSITE" id="PS51898">
    <property type="entry name" value="TYR_RECOMBINASE"/>
    <property type="match status" value="1"/>
</dbReference>
<dbReference type="Gene3D" id="1.10.150.130">
    <property type="match status" value="2"/>
</dbReference>
<evidence type="ECO:0000259" key="6">
    <source>
        <dbReference type="PROSITE" id="PS51900"/>
    </source>
</evidence>
<dbReference type="InterPro" id="IPR004107">
    <property type="entry name" value="Integrase_SAM-like_N"/>
</dbReference>
<feature type="domain" description="Tyr recombinase" evidence="5">
    <location>
        <begin position="228"/>
        <end position="410"/>
    </location>
</feature>
<proteinExistence type="predicted"/>
<dbReference type="GO" id="GO:0003677">
    <property type="term" value="F:DNA binding"/>
    <property type="evidence" value="ECO:0007669"/>
    <property type="project" value="UniProtKB-UniRule"/>
</dbReference>
<keyword evidence="2 4" id="KW-0238">DNA-binding</keyword>
<keyword evidence="8" id="KW-1185">Reference proteome</keyword>
<evidence type="ECO:0000259" key="5">
    <source>
        <dbReference type="PROSITE" id="PS51898"/>
    </source>
</evidence>
<evidence type="ECO:0000313" key="7">
    <source>
        <dbReference type="EMBL" id="SDW33256.1"/>
    </source>
</evidence>
<keyword evidence="3" id="KW-0233">DNA recombination</keyword>
<evidence type="ECO:0000256" key="2">
    <source>
        <dbReference type="ARBA" id="ARBA00023125"/>
    </source>
</evidence>
<dbReference type="OrthoDB" id="9801717at2"/>
<gene>
    <name evidence="7" type="ORF">SAMN05421783_10367</name>
</gene>
<accession>A0A1H2SNP4</accession>
<feature type="domain" description="Core-binding (CB)" evidence="6">
    <location>
        <begin position="119"/>
        <end position="205"/>
    </location>
</feature>
<dbReference type="STRING" id="1058.SAMN05421783_10367"/>
<evidence type="ECO:0000256" key="3">
    <source>
        <dbReference type="ARBA" id="ARBA00023172"/>
    </source>
</evidence>
<name>A0A1H2SNP4_THIRO</name>
<dbReference type="InterPro" id="IPR044068">
    <property type="entry name" value="CB"/>
</dbReference>
<dbReference type="InterPro" id="IPR050090">
    <property type="entry name" value="Tyrosine_recombinase_XerCD"/>
</dbReference>
<dbReference type="InterPro" id="IPR002104">
    <property type="entry name" value="Integrase_catalytic"/>
</dbReference>
<dbReference type="GO" id="GO:0015074">
    <property type="term" value="P:DNA integration"/>
    <property type="evidence" value="ECO:0007669"/>
    <property type="project" value="UniProtKB-KW"/>
</dbReference>
<protein>
    <submittedName>
        <fullName evidence="7">Site-specific recombinase XerD</fullName>
    </submittedName>
</protein>
<dbReference type="CDD" id="cd01188">
    <property type="entry name" value="INT_RitA_C_like"/>
    <property type="match status" value="1"/>
</dbReference>
<organism evidence="7 8">
    <name type="scientific">Thiocapsa roseopersicina</name>
    <dbReference type="NCBI Taxonomy" id="1058"/>
    <lineage>
        <taxon>Bacteria</taxon>
        <taxon>Pseudomonadati</taxon>
        <taxon>Pseudomonadota</taxon>
        <taxon>Gammaproteobacteria</taxon>
        <taxon>Chromatiales</taxon>
        <taxon>Chromatiaceae</taxon>
        <taxon>Thiocapsa</taxon>
    </lineage>
</organism>
<dbReference type="Pfam" id="PF02899">
    <property type="entry name" value="Phage_int_SAM_1"/>
    <property type="match status" value="1"/>
</dbReference>
<dbReference type="PANTHER" id="PTHR30349">
    <property type="entry name" value="PHAGE INTEGRASE-RELATED"/>
    <property type="match status" value="1"/>
</dbReference>
<reference evidence="8" key="1">
    <citation type="submission" date="2016-10" db="EMBL/GenBank/DDBJ databases">
        <authorList>
            <person name="Varghese N."/>
            <person name="Submissions S."/>
        </authorList>
    </citation>
    <scope>NUCLEOTIDE SEQUENCE [LARGE SCALE GENOMIC DNA]</scope>
    <source>
        <strain evidence="8">DSM 217</strain>
    </source>
</reference>
<dbReference type="PANTHER" id="PTHR30349:SF90">
    <property type="entry name" value="TYROSINE RECOMBINASE XERD"/>
    <property type="match status" value="1"/>
</dbReference>
<dbReference type="InterPro" id="IPR013762">
    <property type="entry name" value="Integrase-like_cat_sf"/>
</dbReference>
<dbReference type="Pfam" id="PF00589">
    <property type="entry name" value="Phage_integrase"/>
    <property type="match status" value="1"/>
</dbReference>
<keyword evidence="1" id="KW-0229">DNA integration</keyword>
<dbReference type="PROSITE" id="PS51900">
    <property type="entry name" value="CB"/>
    <property type="match status" value="1"/>
</dbReference>
<dbReference type="InterPro" id="IPR011010">
    <property type="entry name" value="DNA_brk_join_enz"/>
</dbReference>